<dbReference type="HOGENOM" id="CLU_1823031_0_0_6"/>
<feature type="compositionally biased region" description="Polar residues" evidence="2">
    <location>
        <begin position="1"/>
        <end position="10"/>
    </location>
</feature>
<evidence type="ECO:0000256" key="2">
    <source>
        <dbReference type="SAM" id="MobiDB-lite"/>
    </source>
</evidence>
<keyword evidence="1" id="KW-0175">Coiled coil</keyword>
<accession>Q65TD8</accession>
<dbReference type="AlphaFoldDB" id="Q65TD8"/>
<dbReference type="Proteomes" id="UP000000607">
    <property type="component" value="Chromosome"/>
</dbReference>
<evidence type="ECO:0000313" key="3">
    <source>
        <dbReference type="EMBL" id="AAU37772.1"/>
    </source>
</evidence>
<keyword evidence="4" id="KW-1185">Reference proteome</keyword>
<dbReference type="eggNOG" id="COG2268">
    <property type="taxonomic scope" value="Bacteria"/>
</dbReference>
<reference evidence="3 4" key="1">
    <citation type="journal article" date="2004" name="Nat. Biotechnol.">
        <title>The genome sequence of the capnophilic rumen bacterium Mannheimia succiniciproducens.</title>
        <authorList>
            <person name="Hong S.H."/>
            <person name="Kim J.S."/>
            <person name="Lee S.Y."/>
            <person name="In Y.H."/>
            <person name="Choi S.S."/>
            <person name="Rih J.-K."/>
            <person name="Kim C.H."/>
            <person name="Jeong H."/>
            <person name="Hur C.G."/>
            <person name="Kim J.J."/>
        </authorList>
    </citation>
    <scope>NUCLEOTIDE SEQUENCE [LARGE SCALE GENOMIC DNA]</scope>
    <source>
        <strain evidence="4">KCTC 0769BP / MBEL55E</strain>
    </source>
</reference>
<feature type="coiled-coil region" evidence="1">
    <location>
        <begin position="99"/>
        <end position="135"/>
    </location>
</feature>
<evidence type="ECO:0000256" key="1">
    <source>
        <dbReference type="SAM" id="Coils"/>
    </source>
</evidence>
<feature type="region of interest" description="Disordered" evidence="2">
    <location>
        <begin position="1"/>
        <end position="27"/>
    </location>
</feature>
<protein>
    <submittedName>
        <fullName evidence="3">Uncharacterized protein</fullName>
    </submittedName>
</protein>
<feature type="compositionally biased region" description="Polar residues" evidence="2">
    <location>
        <begin position="18"/>
        <end position="27"/>
    </location>
</feature>
<name>Q65TD8_MANSM</name>
<gene>
    <name evidence="3" type="ordered locus">MS1165</name>
</gene>
<organism evidence="3 4">
    <name type="scientific">Mannheimia succiniciproducens (strain KCTC 0769BP / MBEL55E)</name>
    <dbReference type="NCBI Taxonomy" id="221988"/>
    <lineage>
        <taxon>Bacteria</taxon>
        <taxon>Pseudomonadati</taxon>
        <taxon>Pseudomonadota</taxon>
        <taxon>Gammaproteobacteria</taxon>
        <taxon>Pasteurellales</taxon>
        <taxon>Pasteurellaceae</taxon>
        <taxon>Basfia</taxon>
    </lineage>
</organism>
<evidence type="ECO:0000313" key="4">
    <source>
        <dbReference type="Proteomes" id="UP000000607"/>
    </source>
</evidence>
<dbReference type="EMBL" id="AE016827">
    <property type="protein sequence ID" value="AAU37772.1"/>
    <property type="molecule type" value="Genomic_DNA"/>
</dbReference>
<sequence length="141" mass="14922">MVGTPQSSGINPGIPMYSNDSDSSTTKATLTEGRITLNKDSNPTQVTAQSLGINTQLEGANRQVAAPKDIHRELKDQQILSRAAGDVAGAVSSYVDSRKEALKEEQQAALEEAKKAQARGDVTTAEAKLAEANALENEANR</sequence>
<dbReference type="KEGG" id="msu:MS1165"/>
<proteinExistence type="predicted"/>